<evidence type="ECO:0000256" key="2">
    <source>
        <dbReference type="ARBA" id="ARBA00023125"/>
    </source>
</evidence>
<dbReference type="PROSITE" id="PS01007">
    <property type="entry name" value="TRANSPOSASE_MUTATOR"/>
    <property type="match status" value="1"/>
</dbReference>
<keyword evidence="2" id="KW-0238">DNA-binding</keyword>
<name>A0A0F9JR07_9ZZZZ</name>
<proteinExistence type="predicted"/>
<evidence type="ECO:0000256" key="3">
    <source>
        <dbReference type="ARBA" id="ARBA00023172"/>
    </source>
</evidence>
<comment type="caution">
    <text evidence="4">The sequence shown here is derived from an EMBL/GenBank/DDBJ whole genome shotgun (WGS) entry which is preliminary data.</text>
</comment>
<gene>
    <name evidence="4" type="ORF">LCGC14_1794780</name>
</gene>
<dbReference type="GO" id="GO:0003677">
    <property type="term" value="F:DNA binding"/>
    <property type="evidence" value="ECO:0007669"/>
    <property type="project" value="UniProtKB-KW"/>
</dbReference>
<dbReference type="InterPro" id="IPR001207">
    <property type="entry name" value="Transposase_mutator"/>
</dbReference>
<keyword evidence="3" id="KW-0233">DNA recombination</keyword>
<evidence type="ECO:0008006" key="5">
    <source>
        <dbReference type="Google" id="ProtNLM"/>
    </source>
</evidence>
<evidence type="ECO:0000313" key="4">
    <source>
        <dbReference type="EMBL" id="KKM01403.1"/>
    </source>
</evidence>
<protein>
    <recommendedName>
        <fullName evidence="5">MULE transposase domain-containing protein</fullName>
    </recommendedName>
</protein>
<dbReference type="GO" id="GO:0006313">
    <property type="term" value="P:DNA transposition"/>
    <property type="evidence" value="ECO:0007669"/>
    <property type="project" value="InterPro"/>
</dbReference>
<accession>A0A0F9JR07</accession>
<keyword evidence="1" id="KW-0815">Transposition</keyword>
<dbReference type="GO" id="GO:0004803">
    <property type="term" value="F:transposase activity"/>
    <property type="evidence" value="ECO:0007669"/>
    <property type="project" value="InterPro"/>
</dbReference>
<dbReference type="EMBL" id="LAZR01017205">
    <property type="protein sequence ID" value="KKM01403.1"/>
    <property type="molecule type" value="Genomic_DNA"/>
</dbReference>
<dbReference type="AlphaFoldDB" id="A0A0F9JR07"/>
<organism evidence="4">
    <name type="scientific">marine sediment metagenome</name>
    <dbReference type="NCBI Taxonomy" id="412755"/>
    <lineage>
        <taxon>unclassified sequences</taxon>
        <taxon>metagenomes</taxon>
        <taxon>ecological metagenomes</taxon>
    </lineage>
</organism>
<reference evidence="4" key="1">
    <citation type="journal article" date="2015" name="Nature">
        <title>Complex archaea that bridge the gap between prokaryotes and eukaryotes.</title>
        <authorList>
            <person name="Spang A."/>
            <person name="Saw J.H."/>
            <person name="Jorgensen S.L."/>
            <person name="Zaremba-Niedzwiedzka K."/>
            <person name="Martijn J."/>
            <person name="Lind A.E."/>
            <person name="van Eijk R."/>
            <person name="Schleper C."/>
            <person name="Guy L."/>
            <person name="Ettema T.J."/>
        </authorList>
    </citation>
    <scope>NUCLEOTIDE SEQUENCE</scope>
</reference>
<sequence>MIDVSTGALFKTPPKITFKPSVEICQDCSGELLVKKTRTKKAVTLAIGVFKAHETVLECKICKKIYTSEELQKLIPPLCNFGYDVLIYVGKSMFLQYRNEKEIREDLRHKNVFLSKKGIAYLAKKFIVYLALAHRESSEKIKNLLSKGGGYILHLDGTSEGDSPHLMTGLDEITEIVLENVKLSSEKAEKIIPLLRNIKERYGDPLIVVHDMGKGIINAVEEVFPDSPDRICHYHFLADSGEDLFGKEHAKIRGRLSKHGIQGKLCKRVREFKKIIDDNPDLVESLVNGLKAQSIENSLQPNLMPSVAAYTLALWALAGKKQGQGYGFPFDRPYLTFYQRLKTIYPKFKELNAVELGTRKDNKPYVKILRDLIDTMDDSFLRRTAEQMKEKITVFDKLRSAMRIALPDGKLGLNDNGEDTDIHTIEKGVKDFCKLLSDDEELSKNEDYKKMLAQIEEYWEKLFSDPIVVDTPHGKITIQPQRTNNILEQLFREVKRGFRKKSGMKSLSKILKGMLADTPLIKNLGNPDYMKIILDGKSCLEERFAEIDVKIVRHELFKMTNDSVKIPPQIKKLIKMPELPNVLVAAFTG</sequence>
<evidence type="ECO:0000256" key="1">
    <source>
        <dbReference type="ARBA" id="ARBA00022578"/>
    </source>
</evidence>